<dbReference type="GO" id="GO:0003824">
    <property type="term" value="F:catalytic activity"/>
    <property type="evidence" value="ECO:0007669"/>
    <property type="project" value="UniProtKB-ARBA"/>
</dbReference>
<dbReference type="EMBL" id="JACHJQ010000016">
    <property type="protein sequence ID" value="MBB4912759.1"/>
    <property type="molecule type" value="Genomic_DNA"/>
</dbReference>
<dbReference type="RefSeq" id="WP_221465087.1">
    <property type="nucleotide sequence ID" value="NZ_JACHJQ010000016.1"/>
</dbReference>
<sequence>MVDTSGTPSMPPDLPDEYSVRFADTRYGRVRARVFGSPGDEPPVVTVMGMAVSDYLTPAQAALGWTRSFLVDLPGLAGSGDPPRRLEVPEFAEAVGDWLDAAGLPPVIMAGHSSGTQVAAHVAASRPDLVAATVLASPTLDPKARSVPRALYFWRRDSAYPMPGLDEIHRPEWRRAGVRQIVHLLRAHLRDRLEETVPRIRGPLLVLRGREDALCTDRWARHLADVAEDGRLLTFPGPHTFLWRDPTAWSEPLRDLAAEVRKAAS</sequence>
<reference evidence="2 3" key="1">
    <citation type="submission" date="2020-08" db="EMBL/GenBank/DDBJ databases">
        <title>Genomic Encyclopedia of Type Strains, Phase III (KMG-III): the genomes of soil and plant-associated and newly described type strains.</title>
        <authorList>
            <person name="Whitman W."/>
        </authorList>
    </citation>
    <scope>NUCLEOTIDE SEQUENCE [LARGE SCALE GENOMIC DNA]</scope>
    <source>
        <strain evidence="2 3">CECT 8960</strain>
    </source>
</reference>
<dbReference type="PANTHER" id="PTHR43433">
    <property type="entry name" value="HYDROLASE, ALPHA/BETA FOLD FAMILY PROTEIN"/>
    <property type="match status" value="1"/>
</dbReference>
<feature type="domain" description="AB hydrolase-1" evidence="1">
    <location>
        <begin position="67"/>
        <end position="154"/>
    </location>
</feature>
<protein>
    <submittedName>
        <fullName evidence="2">Pimeloyl-ACP methyl ester carboxylesterase</fullName>
    </submittedName>
</protein>
<gene>
    <name evidence="2" type="ORF">FHR82_009033</name>
</gene>
<dbReference type="Pfam" id="PF00561">
    <property type="entry name" value="Abhydrolase_1"/>
    <property type="match status" value="1"/>
</dbReference>
<proteinExistence type="predicted"/>
<evidence type="ECO:0000259" key="1">
    <source>
        <dbReference type="Pfam" id="PF00561"/>
    </source>
</evidence>
<dbReference type="PANTHER" id="PTHR43433:SF5">
    <property type="entry name" value="AB HYDROLASE-1 DOMAIN-CONTAINING PROTEIN"/>
    <property type="match status" value="1"/>
</dbReference>
<name>A0A7W7QFV6_9PSEU</name>
<dbReference type="SUPFAM" id="SSF53474">
    <property type="entry name" value="alpha/beta-Hydrolases"/>
    <property type="match status" value="1"/>
</dbReference>
<dbReference type="Gene3D" id="3.40.50.1820">
    <property type="entry name" value="alpha/beta hydrolase"/>
    <property type="match status" value="1"/>
</dbReference>
<organism evidence="2 3">
    <name type="scientific">Actinophytocola algeriensis</name>
    <dbReference type="NCBI Taxonomy" id="1768010"/>
    <lineage>
        <taxon>Bacteria</taxon>
        <taxon>Bacillati</taxon>
        <taxon>Actinomycetota</taxon>
        <taxon>Actinomycetes</taxon>
        <taxon>Pseudonocardiales</taxon>
        <taxon>Pseudonocardiaceae</taxon>
    </lineage>
</organism>
<accession>A0A7W7QFV6</accession>
<dbReference type="AlphaFoldDB" id="A0A7W7QFV6"/>
<dbReference type="Proteomes" id="UP000520767">
    <property type="component" value="Unassembled WGS sequence"/>
</dbReference>
<dbReference type="InterPro" id="IPR000073">
    <property type="entry name" value="AB_hydrolase_1"/>
</dbReference>
<evidence type="ECO:0000313" key="3">
    <source>
        <dbReference type="Proteomes" id="UP000520767"/>
    </source>
</evidence>
<keyword evidence="3" id="KW-1185">Reference proteome</keyword>
<evidence type="ECO:0000313" key="2">
    <source>
        <dbReference type="EMBL" id="MBB4912759.1"/>
    </source>
</evidence>
<comment type="caution">
    <text evidence="2">The sequence shown here is derived from an EMBL/GenBank/DDBJ whole genome shotgun (WGS) entry which is preliminary data.</text>
</comment>
<dbReference type="InterPro" id="IPR029058">
    <property type="entry name" value="AB_hydrolase_fold"/>
</dbReference>
<dbReference type="InterPro" id="IPR050471">
    <property type="entry name" value="AB_hydrolase"/>
</dbReference>